<dbReference type="AlphaFoldDB" id="A0A090ZK57"/>
<dbReference type="OrthoDB" id="9798835at2"/>
<evidence type="ECO:0000313" key="8">
    <source>
        <dbReference type="Proteomes" id="UP000442469"/>
    </source>
</evidence>
<organism evidence="5 7">
    <name type="scientific">Paenibacillus macerans</name>
    <name type="common">Bacillus macerans</name>
    <dbReference type="NCBI Taxonomy" id="44252"/>
    <lineage>
        <taxon>Bacteria</taxon>
        <taxon>Bacillati</taxon>
        <taxon>Bacillota</taxon>
        <taxon>Bacilli</taxon>
        <taxon>Bacillales</taxon>
        <taxon>Paenibacillaceae</taxon>
        <taxon>Paenibacillus</taxon>
    </lineage>
</organism>
<comment type="caution">
    <text evidence="5">The sequence shown here is derived from an EMBL/GenBank/DDBJ whole genome shotgun (WGS) entry which is preliminary data.</text>
</comment>
<dbReference type="SUPFAM" id="SSF46785">
    <property type="entry name" value="Winged helix' DNA-binding domain"/>
    <property type="match status" value="1"/>
</dbReference>
<dbReference type="InterPro" id="IPR036390">
    <property type="entry name" value="WH_DNA-bd_sf"/>
</dbReference>
<dbReference type="Gene3D" id="1.10.10.10">
    <property type="entry name" value="Winged helix-like DNA-binding domain superfamily/Winged helix DNA-binding domain"/>
    <property type="match status" value="1"/>
</dbReference>
<dbReference type="CDD" id="cd00090">
    <property type="entry name" value="HTH_ARSR"/>
    <property type="match status" value="1"/>
</dbReference>
<evidence type="ECO:0000256" key="3">
    <source>
        <dbReference type="ARBA" id="ARBA00023163"/>
    </source>
</evidence>
<dbReference type="PATRIC" id="fig|44252.3.peg.1068"/>
<reference evidence="5 7" key="1">
    <citation type="submission" date="2014-04" db="EMBL/GenBank/DDBJ databases">
        <authorList>
            <person name="Bishop-Lilly K.A."/>
            <person name="Broomall S.M."/>
            <person name="Chain P.S."/>
            <person name="Chertkov O."/>
            <person name="Coyne S.R."/>
            <person name="Daligault H.E."/>
            <person name="Davenport K.W."/>
            <person name="Erkkila T."/>
            <person name="Frey K.G."/>
            <person name="Gibbons H.S."/>
            <person name="Gu W."/>
            <person name="Jaissle J."/>
            <person name="Johnson S.L."/>
            <person name="Koroleva G.I."/>
            <person name="Ladner J.T."/>
            <person name="Lo C.-C."/>
            <person name="Minogue T.D."/>
            <person name="Munk C."/>
            <person name="Palacios G.F."/>
            <person name="Redden C.L."/>
            <person name="Rosenzweig C.N."/>
            <person name="Scholz M.B."/>
            <person name="Teshima H."/>
            <person name="Xu Y."/>
        </authorList>
    </citation>
    <scope>NUCLEOTIDE SEQUENCE [LARGE SCALE GENOMIC DNA]</scope>
    <source>
        <strain evidence="5 7">8244</strain>
    </source>
</reference>
<dbReference type="InterPro" id="IPR051011">
    <property type="entry name" value="Metal_resp_trans_reg"/>
</dbReference>
<evidence type="ECO:0000256" key="1">
    <source>
        <dbReference type="ARBA" id="ARBA00023015"/>
    </source>
</evidence>
<dbReference type="PRINTS" id="PR00778">
    <property type="entry name" value="HTHARSR"/>
</dbReference>
<reference evidence="6 8" key="2">
    <citation type="submission" date="2019-11" db="EMBL/GenBank/DDBJ databases">
        <title>Draft genome sequences of five Paenibacillus species of dairy origin.</title>
        <authorList>
            <person name="Olajide A.M."/>
            <person name="Chen S."/>
            <person name="Lapointe G."/>
        </authorList>
    </citation>
    <scope>NUCLEOTIDE SEQUENCE [LARGE SCALE GENOMIC DNA]</scope>
    <source>
        <strain evidence="6 8">3CT49</strain>
    </source>
</reference>
<dbReference type="NCBIfam" id="NF033788">
    <property type="entry name" value="HTH_metalloreg"/>
    <property type="match status" value="1"/>
</dbReference>
<dbReference type="InterPro" id="IPR036388">
    <property type="entry name" value="WH-like_DNA-bd_sf"/>
</dbReference>
<evidence type="ECO:0000313" key="7">
    <source>
        <dbReference type="Proteomes" id="UP000029278"/>
    </source>
</evidence>
<dbReference type="STRING" id="44252.DJ90_3965"/>
<keyword evidence="1" id="KW-0805">Transcription regulation</keyword>
<evidence type="ECO:0000259" key="4">
    <source>
        <dbReference type="PROSITE" id="PS50987"/>
    </source>
</evidence>
<name>A0A090ZK57_PAEMA</name>
<dbReference type="GeneID" id="77006990"/>
<dbReference type="EMBL" id="JMQA01000017">
    <property type="protein sequence ID" value="KFN10813.1"/>
    <property type="molecule type" value="Genomic_DNA"/>
</dbReference>
<gene>
    <name evidence="5" type="ORF">DJ90_3965</name>
    <name evidence="6" type="ORF">GNQ08_03760</name>
</gene>
<keyword evidence="2" id="KW-0238">DNA-binding</keyword>
<evidence type="ECO:0000256" key="2">
    <source>
        <dbReference type="ARBA" id="ARBA00023125"/>
    </source>
</evidence>
<evidence type="ECO:0000313" key="5">
    <source>
        <dbReference type="EMBL" id="KFN10813.1"/>
    </source>
</evidence>
<dbReference type="PROSITE" id="PS50987">
    <property type="entry name" value="HTH_ARSR_2"/>
    <property type="match status" value="1"/>
</dbReference>
<dbReference type="PANTHER" id="PTHR43132">
    <property type="entry name" value="ARSENICAL RESISTANCE OPERON REPRESSOR ARSR-RELATED"/>
    <property type="match status" value="1"/>
</dbReference>
<dbReference type="GO" id="GO:0003677">
    <property type="term" value="F:DNA binding"/>
    <property type="evidence" value="ECO:0007669"/>
    <property type="project" value="UniProtKB-KW"/>
</dbReference>
<accession>A0A090ZK57</accession>
<dbReference type="PANTHER" id="PTHR43132:SF2">
    <property type="entry name" value="ARSENICAL RESISTANCE OPERON REPRESSOR ARSR-RELATED"/>
    <property type="match status" value="1"/>
</dbReference>
<keyword evidence="3" id="KW-0804">Transcription</keyword>
<dbReference type="HOGENOM" id="CLU_097806_3_5_9"/>
<dbReference type="InterPro" id="IPR001845">
    <property type="entry name" value="HTH_ArsR_DNA-bd_dom"/>
</dbReference>
<dbReference type="Pfam" id="PF01022">
    <property type="entry name" value="HTH_5"/>
    <property type="match status" value="1"/>
</dbReference>
<sequence>MEISPETREAVKVYKALGEPTRLNIVKLLANEPDQCCVSLGEKLRTVANSTLSHHLKQLFECGLLDSRKEGTFIYYSLNREVAEKYAPYLLK</sequence>
<dbReference type="RefSeq" id="WP_036622705.1">
    <property type="nucleotide sequence ID" value="NZ_BGML01000003.1"/>
</dbReference>
<evidence type="ECO:0000313" key="6">
    <source>
        <dbReference type="EMBL" id="MUG21547.1"/>
    </source>
</evidence>
<dbReference type="Proteomes" id="UP000442469">
    <property type="component" value="Unassembled WGS sequence"/>
</dbReference>
<keyword evidence="7" id="KW-1185">Reference proteome</keyword>
<protein>
    <submittedName>
        <fullName evidence="5">Bacterial regulatory, arsR family protein</fullName>
    </submittedName>
    <submittedName>
        <fullName evidence="6">Metalloregulator ArsR/SmtB family transcription factor</fullName>
    </submittedName>
</protein>
<dbReference type="SMART" id="SM00418">
    <property type="entry name" value="HTH_ARSR"/>
    <property type="match status" value="1"/>
</dbReference>
<dbReference type="EMBL" id="WNZZ01000002">
    <property type="protein sequence ID" value="MUG21547.1"/>
    <property type="molecule type" value="Genomic_DNA"/>
</dbReference>
<proteinExistence type="predicted"/>
<dbReference type="GO" id="GO:0003700">
    <property type="term" value="F:DNA-binding transcription factor activity"/>
    <property type="evidence" value="ECO:0007669"/>
    <property type="project" value="InterPro"/>
</dbReference>
<feature type="domain" description="HTH arsR-type" evidence="4">
    <location>
        <begin position="2"/>
        <end position="92"/>
    </location>
</feature>
<dbReference type="InterPro" id="IPR011991">
    <property type="entry name" value="ArsR-like_HTH"/>
</dbReference>
<dbReference type="Proteomes" id="UP000029278">
    <property type="component" value="Unassembled WGS sequence"/>
</dbReference>